<proteinExistence type="predicted"/>
<dbReference type="Pfam" id="PF04367">
    <property type="entry name" value="DUF502"/>
    <property type="match status" value="1"/>
</dbReference>
<feature type="region of interest" description="Disordered" evidence="1">
    <location>
        <begin position="229"/>
        <end position="253"/>
    </location>
</feature>
<keyword evidence="4" id="KW-1185">Reference proteome</keyword>
<name>A0A8I1GIK2_9HYPH</name>
<dbReference type="Proteomes" id="UP000623250">
    <property type="component" value="Unassembled WGS sequence"/>
</dbReference>
<feature type="transmembrane region" description="Helical" evidence="2">
    <location>
        <begin position="70"/>
        <end position="90"/>
    </location>
</feature>
<evidence type="ECO:0000313" key="4">
    <source>
        <dbReference type="Proteomes" id="UP000623250"/>
    </source>
</evidence>
<reference evidence="3 4" key="1">
    <citation type="submission" date="2020-12" db="EMBL/GenBank/DDBJ databases">
        <title>Revised draft genomes of Rhodomicrobium vannielii ATCC 17100 and Rhodomicrobium udaipurense JA643.</title>
        <authorList>
            <person name="Conners E.M."/>
            <person name="Davenport E.J."/>
            <person name="Bose A."/>
        </authorList>
    </citation>
    <scope>NUCLEOTIDE SEQUENCE [LARGE SCALE GENOMIC DNA]</scope>
    <source>
        <strain evidence="3 4">JA643</strain>
    </source>
</reference>
<evidence type="ECO:0000256" key="2">
    <source>
        <dbReference type="SAM" id="Phobius"/>
    </source>
</evidence>
<protein>
    <submittedName>
        <fullName evidence="3">DUF502 domain-containing protein</fullName>
    </submittedName>
</protein>
<dbReference type="PANTHER" id="PTHR31876:SF26">
    <property type="entry name" value="PROTEIN LIKE COV 2"/>
    <property type="match status" value="1"/>
</dbReference>
<dbReference type="PANTHER" id="PTHR31876">
    <property type="entry name" value="COV-LIKE PROTEIN 1"/>
    <property type="match status" value="1"/>
</dbReference>
<dbReference type="EMBL" id="JAEMUK010000088">
    <property type="protein sequence ID" value="MBJ7545166.1"/>
    <property type="molecule type" value="Genomic_DNA"/>
</dbReference>
<evidence type="ECO:0000256" key="1">
    <source>
        <dbReference type="SAM" id="MobiDB-lite"/>
    </source>
</evidence>
<dbReference type="RefSeq" id="WP_037238864.1">
    <property type="nucleotide sequence ID" value="NZ_JAEMUK010000088.1"/>
</dbReference>
<gene>
    <name evidence="3" type="ORF">JDN41_16560</name>
</gene>
<keyword evidence="2" id="KW-1133">Transmembrane helix</keyword>
<dbReference type="AlphaFoldDB" id="A0A8I1GIK2"/>
<dbReference type="InterPro" id="IPR007462">
    <property type="entry name" value="COV1-like"/>
</dbReference>
<feature type="transmembrane region" description="Helical" evidence="2">
    <location>
        <begin position="12"/>
        <end position="38"/>
    </location>
</feature>
<organism evidence="3 4">
    <name type="scientific">Rhodomicrobium udaipurense</name>
    <dbReference type="NCBI Taxonomy" id="1202716"/>
    <lineage>
        <taxon>Bacteria</taxon>
        <taxon>Pseudomonadati</taxon>
        <taxon>Pseudomonadota</taxon>
        <taxon>Alphaproteobacteria</taxon>
        <taxon>Hyphomicrobiales</taxon>
        <taxon>Hyphomicrobiaceae</taxon>
        <taxon>Rhodomicrobium</taxon>
    </lineage>
</organism>
<evidence type="ECO:0000313" key="3">
    <source>
        <dbReference type="EMBL" id="MBJ7545166.1"/>
    </source>
</evidence>
<keyword evidence="2" id="KW-0472">Membrane</keyword>
<keyword evidence="2" id="KW-0812">Transmembrane</keyword>
<comment type="caution">
    <text evidence="3">The sequence shown here is derived from an EMBL/GenBank/DDBJ whole genome shotgun (WGS) entry which is preliminary data.</text>
</comment>
<sequence>MLNWISQVWRTSVIGSFLAGLLFLLPIVLTVFIVAWIINFVRGAIGPGTVLGDLFTRGGNYLIGGSQDTLAFWLGIGIALIGIWLLGLIVKTRAKSIIQNYLDSLFSRVPLIRSIYSPVSRVVRLATDRTGAPGDLSSMSVVSCRFFGDGAQGVDILALLASQQLFTIAGERRRLVYLPAAPIPMSGGLVFMSDSAITPVHDMKVDDLLKIYVSLGALAPEVLSQGSDPRRAVTALPGPGTPPPAPITKPEHV</sequence>
<accession>A0A8I1GIK2</accession>